<reference evidence="3" key="1">
    <citation type="submission" date="2018-02" db="EMBL/GenBank/DDBJ databases">
        <authorList>
            <person name="Cohen D.B."/>
            <person name="Kent A.D."/>
        </authorList>
    </citation>
    <scope>NUCLEOTIDE SEQUENCE</scope>
</reference>
<feature type="domain" description="Reverse transcriptase zinc-binding" evidence="2">
    <location>
        <begin position="118"/>
        <end position="171"/>
    </location>
</feature>
<sequence>MDAAFGKDFLRLGSFYSKWSWLLAWVNSVLMINGVGMLLKALFPSLFACSTSQSASIDSCLLSSGVGEGRSWNITFLRDFNDWEVDEVLAFFTFIYSKIPAGVNPDSMRWTLCQHGEFDVKSFYHALDVKIDIKFPWKAIWRAKAPRRVSFFVWSAAWGKILTCDNLMRRG</sequence>
<protein>
    <recommendedName>
        <fullName evidence="2">Reverse transcriptase zinc-binding domain-containing protein</fullName>
    </recommendedName>
</protein>
<feature type="transmembrane region" description="Helical" evidence="1">
    <location>
        <begin position="21"/>
        <end position="43"/>
    </location>
</feature>
<keyword evidence="1" id="KW-1133">Transmembrane helix</keyword>
<dbReference type="AlphaFoldDB" id="A0A2N9FQN7"/>
<evidence type="ECO:0000256" key="1">
    <source>
        <dbReference type="SAM" id="Phobius"/>
    </source>
</evidence>
<accession>A0A2N9FQN7</accession>
<dbReference type="Pfam" id="PF13966">
    <property type="entry name" value="zf-RVT"/>
    <property type="match status" value="1"/>
</dbReference>
<evidence type="ECO:0000313" key="3">
    <source>
        <dbReference type="EMBL" id="SPC93036.1"/>
    </source>
</evidence>
<name>A0A2N9FQN7_FAGSY</name>
<evidence type="ECO:0000259" key="2">
    <source>
        <dbReference type="Pfam" id="PF13966"/>
    </source>
</evidence>
<dbReference type="EMBL" id="OIVN01001355">
    <property type="protein sequence ID" value="SPC93036.1"/>
    <property type="molecule type" value="Genomic_DNA"/>
</dbReference>
<proteinExistence type="predicted"/>
<dbReference type="InterPro" id="IPR026960">
    <property type="entry name" value="RVT-Znf"/>
</dbReference>
<keyword evidence="1" id="KW-0472">Membrane</keyword>
<keyword evidence="1" id="KW-0812">Transmembrane</keyword>
<organism evidence="3">
    <name type="scientific">Fagus sylvatica</name>
    <name type="common">Beechnut</name>
    <dbReference type="NCBI Taxonomy" id="28930"/>
    <lineage>
        <taxon>Eukaryota</taxon>
        <taxon>Viridiplantae</taxon>
        <taxon>Streptophyta</taxon>
        <taxon>Embryophyta</taxon>
        <taxon>Tracheophyta</taxon>
        <taxon>Spermatophyta</taxon>
        <taxon>Magnoliopsida</taxon>
        <taxon>eudicotyledons</taxon>
        <taxon>Gunneridae</taxon>
        <taxon>Pentapetalae</taxon>
        <taxon>rosids</taxon>
        <taxon>fabids</taxon>
        <taxon>Fagales</taxon>
        <taxon>Fagaceae</taxon>
        <taxon>Fagus</taxon>
    </lineage>
</organism>
<gene>
    <name evidence="3" type="ORF">FSB_LOCUS20918</name>
</gene>